<dbReference type="GO" id="GO:0008170">
    <property type="term" value="F:N-methyltransferase activity"/>
    <property type="evidence" value="ECO:0007669"/>
    <property type="project" value="InterPro"/>
</dbReference>
<dbReference type="GO" id="GO:0003677">
    <property type="term" value="F:DNA binding"/>
    <property type="evidence" value="ECO:0007669"/>
    <property type="project" value="InterPro"/>
</dbReference>
<dbReference type="SUPFAM" id="SSF53335">
    <property type="entry name" value="S-adenosyl-L-methionine-dependent methyltransferases"/>
    <property type="match status" value="1"/>
</dbReference>
<keyword evidence="2" id="KW-0808">Transferase</keyword>
<dbReference type="GO" id="GO:0032259">
    <property type="term" value="P:methylation"/>
    <property type="evidence" value="ECO:0007669"/>
    <property type="project" value="UniProtKB-KW"/>
</dbReference>
<dbReference type="Proteomes" id="UP000753908">
    <property type="component" value="Unassembled WGS sequence"/>
</dbReference>
<keyword evidence="2" id="KW-0489">Methyltransferase</keyword>
<evidence type="ECO:0000259" key="1">
    <source>
        <dbReference type="Pfam" id="PF02384"/>
    </source>
</evidence>
<protein>
    <submittedName>
        <fullName evidence="2">SAM-dependent methyltransferase</fullName>
    </submittedName>
</protein>
<accession>A0A951PL19</accession>
<dbReference type="EMBL" id="JAHHIF010000019">
    <property type="protein sequence ID" value="MBW4545920.1"/>
    <property type="molecule type" value="Genomic_DNA"/>
</dbReference>
<evidence type="ECO:0000313" key="2">
    <source>
        <dbReference type="EMBL" id="MBW4545920.1"/>
    </source>
</evidence>
<sequence length="82" mass="9141">MSSNGAMLSMYSTELPISDFYTDFYDKAPWKRFEYGTPSKSLADWGWVQHILASLNDQGRAGVVLDTQAVSRGSSVCCNYSM</sequence>
<proteinExistence type="predicted"/>
<dbReference type="Pfam" id="PF02384">
    <property type="entry name" value="N6_Mtase"/>
    <property type="match status" value="1"/>
</dbReference>
<dbReference type="InterPro" id="IPR029063">
    <property type="entry name" value="SAM-dependent_MTases_sf"/>
</dbReference>
<dbReference type="Gene3D" id="3.40.50.150">
    <property type="entry name" value="Vaccinia Virus protein VP39"/>
    <property type="match status" value="1"/>
</dbReference>
<feature type="domain" description="DNA methylase adenine-specific" evidence="1">
    <location>
        <begin position="31"/>
        <end position="74"/>
    </location>
</feature>
<comment type="caution">
    <text evidence="2">The sequence shown here is derived from an EMBL/GenBank/DDBJ whole genome shotgun (WGS) entry which is preliminary data.</text>
</comment>
<dbReference type="AlphaFoldDB" id="A0A951PL19"/>
<dbReference type="InterPro" id="IPR003356">
    <property type="entry name" value="DNA_methylase_A-5"/>
</dbReference>
<organism evidence="2 3">
    <name type="scientific">Symplocastrum torsivum CPER-KK1</name>
    <dbReference type="NCBI Taxonomy" id="450513"/>
    <lineage>
        <taxon>Bacteria</taxon>
        <taxon>Bacillati</taxon>
        <taxon>Cyanobacteriota</taxon>
        <taxon>Cyanophyceae</taxon>
        <taxon>Oscillatoriophycideae</taxon>
        <taxon>Oscillatoriales</taxon>
        <taxon>Microcoleaceae</taxon>
        <taxon>Symplocastrum</taxon>
    </lineage>
</organism>
<name>A0A951PL19_9CYAN</name>
<reference evidence="2" key="2">
    <citation type="journal article" date="2022" name="Microbiol. Resour. Announc.">
        <title>Metagenome Sequencing to Explore Phylogenomics of Terrestrial Cyanobacteria.</title>
        <authorList>
            <person name="Ward R.D."/>
            <person name="Stajich J.E."/>
            <person name="Johansen J.R."/>
            <person name="Huntemann M."/>
            <person name="Clum A."/>
            <person name="Foster B."/>
            <person name="Foster B."/>
            <person name="Roux S."/>
            <person name="Palaniappan K."/>
            <person name="Varghese N."/>
            <person name="Mukherjee S."/>
            <person name="Reddy T.B.K."/>
            <person name="Daum C."/>
            <person name="Copeland A."/>
            <person name="Chen I.A."/>
            <person name="Ivanova N.N."/>
            <person name="Kyrpides N.C."/>
            <person name="Shapiro N."/>
            <person name="Eloe-Fadrosh E.A."/>
            <person name="Pietrasiak N."/>
        </authorList>
    </citation>
    <scope>NUCLEOTIDE SEQUENCE</scope>
    <source>
        <strain evidence="2">CPER-KK1</strain>
    </source>
</reference>
<evidence type="ECO:0000313" key="3">
    <source>
        <dbReference type="Proteomes" id="UP000753908"/>
    </source>
</evidence>
<reference evidence="2" key="1">
    <citation type="submission" date="2021-05" db="EMBL/GenBank/DDBJ databases">
        <authorList>
            <person name="Pietrasiak N."/>
            <person name="Ward R."/>
            <person name="Stajich J.E."/>
            <person name="Kurbessoian T."/>
        </authorList>
    </citation>
    <scope>NUCLEOTIDE SEQUENCE</scope>
    <source>
        <strain evidence="2">CPER-KK1</strain>
    </source>
</reference>
<gene>
    <name evidence="2" type="ORF">KME25_15950</name>
</gene>